<dbReference type="WBParaSite" id="Hba_03911">
    <property type="protein sequence ID" value="Hba_03911"/>
    <property type="gene ID" value="Hba_03911"/>
</dbReference>
<feature type="transmembrane region" description="Helical" evidence="1">
    <location>
        <begin position="6"/>
        <end position="25"/>
    </location>
</feature>
<keyword evidence="1" id="KW-1133">Transmembrane helix</keyword>
<dbReference type="Proteomes" id="UP000095283">
    <property type="component" value="Unplaced"/>
</dbReference>
<accession>A0A1I7WFZ6</accession>
<keyword evidence="2" id="KW-1185">Reference proteome</keyword>
<evidence type="ECO:0000313" key="2">
    <source>
        <dbReference type="Proteomes" id="UP000095283"/>
    </source>
</evidence>
<name>A0A1I7WFZ6_HETBA</name>
<protein>
    <submittedName>
        <fullName evidence="3">Uncharacterized protein</fullName>
    </submittedName>
</protein>
<organism evidence="2 3">
    <name type="scientific">Heterorhabditis bacteriophora</name>
    <name type="common">Entomopathogenic nematode worm</name>
    <dbReference type="NCBI Taxonomy" id="37862"/>
    <lineage>
        <taxon>Eukaryota</taxon>
        <taxon>Metazoa</taxon>
        <taxon>Ecdysozoa</taxon>
        <taxon>Nematoda</taxon>
        <taxon>Chromadorea</taxon>
        <taxon>Rhabditida</taxon>
        <taxon>Rhabditina</taxon>
        <taxon>Rhabditomorpha</taxon>
        <taxon>Strongyloidea</taxon>
        <taxon>Heterorhabditidae</taxon>
        <taxon>Heterorhabditis</taxon>
    </lineage>
</organism>
<reference evidence="3" key="1">
    <citation type="submission" date="2016-11" db="UniProtKB">
        <authorList>
            <consortium name="WormBaseParasite"/>
        </authorList>
    </citation>
    <scope>IDENTIFICATION</scope>
</reference>
<keyword evidence="1" id="KW-0472">Membrane</keyword>
<keyword evidence="1" id="KW-0812">Transmembrane</keyword>
<dbReference type="AlphaFoldDB" id="A0A1I7WFZ6"/>
<evidence type="ECO:0000256" key="1">
    <source>
        <dbReference type="SAM" id="Phobius"/>
    </source>
</evidence>
<proteinExistence type="predicted"/>
<sequence length="150" mass="17552">MWNIHPWFLIYLTYITPIHLIFGLITQTYKIRPAWQNKTPTINHTSSRYNRHDIANLHKLSKTVVLNKLGKDLLFLPILFPNNIINRALMLDLNAIRNYSWSQFDTTFSLCSLYATPVIGVLDSFQRRKIINISETNLMGNCLPLLNFFL</sequence>
<evidence type="ECO:0000313" key="3">
    <source>
        <dbReference type="WBParaSite" id="Hba_03911"/>
    </source>
</evidence>